<evidence type="ECO:0000256" key="12">
    <source>
        <dbReference type="SAM" id="Coils"/>
    </source>
</evidence>
<keyword evidence="9" id="KW-0233">DNA recombination</keyword>
<organism evidence="14 15">
    <name type="scientific">Tropilaelaps mercedesae</name>
    <dbReference type="NCBI Taxonomy" id="418985"/>
    <lineage>
        <taxon>Eukaryota</taxon>
        <taxon>Metazoa</taxon>
        <taxon>Ecdysozoa</taxon>
        <taxon>Arthropoda</taxon>
        <taxon>Chelicerata</taxon>
        <taxon>Arachnida</taxon>
        <taxon>Acari</taxon>
        <taxon>Parasitiformes</taxon>
        <taxon>Mesostigmata</taxon>
        <taxon>Gamasina</taxon>
        <taxon>Dermanyssoidea</taxon>
        <taxon>Laelapidae</taxon>
        <taxon>Tropilaelaps</taxon>
    </lineage>
</organism>
<evidence type="ECO:0000256" key="1">
    <source>
        <dbReference type="ARBA" id="ARBA00004123"/>
    </source>
</evidence>
<dbReference type="GO" id="GO:0005634">
    <property type="term" value="C:nucleus"/>
    <property type="evidence" value="ECO:0007669"/>
    <property type="project" value="UniProtKB-SubCell"/>
</dbReference>
<evidence type="ECO:0000256" key="7">
    <source>
        <dbReference type="ARBA" id="ARBA00022840"/>
    </source>
</evidence>
<keyword evidence="11" id="KW-0539">Nucleus</keyword>
<dbReference type="EMBL" id="MNPL01001988">
    <property type="protein sequence ID" value="OQR78632.1"/>
    <property type="molecule type" value="Genomic_DNA"/>
</dbReference>
<dbReference type="Proteomes" id="UP000192247">
    <property type="component" value="Unassembled WGS sequence"/>
</dbReference>
<evidence type="ECO:0000256" key="6">
    <source>
        <dbReference type="ARBA" id="ARBA00022763"/>
    </source>
</evidence>
<evidence type="ECO:0000256" key="2">
    <source>
        <dbReference type="ARBA" id="ARBA00004286"/>
    </source>
</evidence>
<comment type="similarity">
    <text evidence="3">Belongs to the SMC family. SMC6 subfamily.</text>
</comment>
<reference evidence="14 15" key="1">
    <citation type="journal article" date="2017" name="Gigascience">
        <title>Draft genome of the honey bee ectoparasitic mite, Tropilaelaps mercedesae, is shaped by the parasitic life history.</title>
        <authorList>
            <person name="Dong X."/>
            <person name="Armstrong S.D."/>
            <person name="Xia D."/>
            <person name="Makepeace B.L."/>
            <person name="Darby A.C."/>
            <person name="Kadowaki T."/>
        </authorList>
    </citation>
    <scope>NUCLEOTIDE SEQUENCE [LARGE SCALE GENOMIC DNA]</scope>
    <source>
        <strain evidence="14">Wuxi-XJTLU</strain>
    </source>
</reference>
<sequence length="745" mass="85590">MVGLGGKTGATNRGNRTAGFIQTGKSSARIEITLANRGTHAYKPDEFGPSITVTRTLRQTSAQYEIRSHDRRVVSTKHEDLQTILRHLNIQVDNPIVVLNQETSRNFLQSKSAKDKYQFFMKATQLEEVKENYRRATEDYQEATRNLRSKRELLDELNAQKTKYELQLKIAANIANECRKVERLEGELLWSAVSKHEALVREAARQVEKYDAQLTQLQSEIDRFVRGIRQAEDDSTGKTEQLEAISTEKVELTKDADAAKSALAELKQQFRNIESEQKRIKRDIRNLQGDRQALQNDISRPQESNEEWHREKARREKEIELTIVKLSKLREGVREAQATEAAARRELARTEDVVREQKETTMELEIRVQRQRHRINTAMATRKDAINRFGPATAQVLRDIANEKRFRVRPKGPVGALVSVKDENWAYAIERHCSSTLTGWMADNKEDCKLLKSILQRHGVSPITLYTRQLGRPRYQCAMVDTPGANSRCMASVVELKDDDVFNLLVDINRIHRVLLYNDLNMALADMKNRATVPNGCTQALDAEYNRIFPAPRYRYFANDRPLQVKYLRRSVDDVLPHLEQELEDLVGKEALAKKELALVTRAQVNAEKHVREAREVSRDIGRSLAKYEEKIQQLKDFEEPIPVDHAPLLSEITRIDRDIAARETQLTDIEQDLTAALNAIKPANEALREKDALVQAADSRVQRLRKELERLEQHIKESRSGLMNLESRSVETVALPVNSYYFVF</sequence>
<feature type="non-terminal residue" evidence="14">
    <location>
        <position position="745"/>
    </location>
</feature>
<feature type="coiled-coil region" evidence="12">
    <location>
        <begin position="688"/>
        <end position="729"/>
    </location>
</feature>
<feature type="region of interest" description="Disordered" evidence="13">
    <location>
        <begin position="1"/>
        <end position="20"/>
    </location>
</feature>
<dbReference type="GO" id="GO:0005524">
    <property type="term" value="F:ATP binding"/>
    <property type="evidence" value="ECO:0007669"/>
    <property type="project" value="UniProtKB-KW"/>
</dbReference>
<keyword evidence="7" id="KW-0067">ATP-binding</keyword>
<evidence type="ECO:0000256" key="13">
    <source>
        <dbReference type="SAM" id="MobiDB-lite"/>
    </source>
</evidence>
<protein>
    <submittedName>
        <fullName evidence="14">Structural maintenance of chromosomes protein 6-like</fullName>
    </submittedName>
</protein>
<feature type="coiled-coil region" evidence="12">
    <location>
        <begin position="326"/>
        <end position="360"/>
    </location>
</feature>
<evidence type="ECO:0000256" key="8">
    <source>
        <dbReference type="ARBA" id="ARBA00023054"/>
    </source>
</evidence>
<evidence type="ECO:0000256" key="5">
    <source>
        <dbReference type="ARBA" id="ARBA00022741"/>
    </source>
</evidence>
<keyword evidence="10" id="KW-0234">DNA repair</keyword>
<keyword evidence="8 12" id="KW-0175">Coiled coil</keyword>
<dbReference type="GO" id="GO:0003697">
    <property type="term" value="F:single-stranded DNA binding"/>
    <property type="evidence" value="ECO:0007669"/>
    <property type="project" value="TreeGrafter"/>
</dbReference>
<gene>
    <name evidence="14" type="ORF">BIW11_00274</name>
</gene>
<keyword evidence="5" id="KW-0547">Nucleotide-binding</keyword>
<dbReference type="GO" id="GO:0030915">
    <property type="term" value="C:Smc5-Smc6 complex"/>
    <property type="evidence" value="ECO:0007669"/>
    <property type="project" value="TreeGrafter"/>
</dbReference>
<dbReference type="Gene3D" id="3.40.50.300">
    <property type="entry name" value="P-loop containing nucleotide triphosphate hydrolases"/>
    <property type="match status" value="1"/>
</dbReference>
<evidence type="ECO:0000256" key="4">
    <source>
        <dbReference type="ARBA" id="ARBA00022454"/>
    </source>
</evidence>
<evidence type="ECO:0000256" key="11">
    <source>
        <dbReference type="ARBA" id="ARBA00023242"/>
    </source>
</evidence>
<dbReference type="STRING" id="418985.A0A1V9XYW1"/>
<evidence type="ECO:0000256" key="10">
    <source>
        <dbReference type="ARBA" id="ARBA00023204"/>
    </source>
</evidence>
<accession>A0A1V9XYW1</accession>
<dbReference type="OrthoDB" id="10072614at2759"/>
<dbReference type="FunCoup" id="A0A1V9XYW1">
    <property type="interactions" value="1198"/>
</dbReference>
<dbReference type="GO" id="GO:0035861">
    <property type="term" value="C:site of double-strand break"/>
    <property type="evidence" value="ECO:0007669"/>
    <property type="project" value="TreeGrafter"/>
</dbReference>
<proteinExistence type="inferred from homology"/>
<dbReference type="InParanoid" id="A0A1V9XYW1"/>
<keyword evidence="6" id="KW-0227">DNA damage</keyword>
<evidence type="ECO:0000313" key="15">
    <source>
        <dbReference type="Proteomes" id="UP000192247"/>
    </source>
</evidence>
<evidence type="ECO:0000256" key="9">
    <source>
        <dbReference type="ARBA" id="ARBA00023172"/>
    </source>
</evidence>
<dbReference type="PANTHER" id="PTHR19306">
    <property type="entry name" value="STRUCTURAL MAINTENANCE OF CHROMOSOMES 5,6 SMC5, SMC6"/>
    <property type="match status" value="1"/>
</dbReference>
<comment type="subcellular location">
    <subcellularLocation>
        <location evidence="2">Chromosome</location>
    </subcellularLocation>
    <subcellularLocation>
        <location evidence="1">Nucleus</location>
    </subcellularLocation>
</comment>
<name>A0A1V9XYW1_9ACAR</name>
<dbReference type="GO" id="GO:0000724">
    <property type="term" value="P:double-strand break repair via homologous recombination"/>
    <property type="evidence" value="ECO:0007669"/>
    <property type="project" value="TreeGrafter"/>
</dbReference>
<keyword evidence="4" id="KW-0158">Chromosome</keyword>
<comment type="caution">
    <text evidence="14">The sequence shown here is derived from an EMBL/GenBank/DDBJ whole genome shotgun (WGS) entry which is preliminary data.</text>
</comment>
<dbReference type="SUPFAM" id="SSF52540">
    <property type="entry name" value="P-loop containing nucleoside triphosphate hydrolases"/>
    <property type="match status" value="1"/>
</dbReference>
<dbReference type="AlphaFoldDB" id="A0A1V9XYW1"/>
<dbReference type="GO" id="GO:0003684">
    <property type="term" value="F:damaged DNA binding"/>
    <property type="evidence" value="ECO:0007669"/>
    <property type="project" value="TreeGrafter"/>
</dbReference>
<dbReference type="InterPro" id="IPR027417">
    <property type="entry name" value="P-loop_NTPase"/>
</dbReference>
<keyword evidence="15" id="KW-1185">Reference proteome</keyword>
<feature type="coiled-coil region" evidence="12">
    <location>
        <begin position="123"/>
        <end position="297"/>
    </location>
</feature>
<evidence type="ECO:0000256" key="3">
    <source>
        <dbReference type="ARBA" id="ARBA00006793"/>
    </source>
</evidence>
<dbReference type="PANTHER" id="PTHR19306:SF6">
    <property type="entry name" value="STRUCTURAL MAINTENANCE OF CHROMOSOMES PROTEIN 6"/>
    <property type="match status" value="1"/>
</dbReference>
<evidence type="ECO:0000313" key="14">
    <source>
        <dbReference type="EMBL" id="OQR78632.1"/>
    </source>
</evidence>